<evidence type="ECO:0000256" key="1">
    <source>
        <dbReference type="ARBA" id="ARBA00022729"/>
    </source>
</evidence>
<keyword evidence="5" id="KW-1185">Reference proteome</keyword>
<evidence type="ECO:0000313" key="4">
    <source>
        <dbReference type="EMBL" id="MBD2720568.1"/>
    </source>
</evidence>
<dbReference type="Gene3D" id="2.40.160.20">
    <property type="match status" value="1"/>
</dbReference>
<feature type="chain" id="PRO_5047013301" evidence="2">
    <location>
        <begin position="22"/>
        <end position="231"/>
    </location>
</feature>
<sequence>MALPRLALSGLLLAAPLLSRAQSAEPAPAAPRFYVGLAAYHSNYQNLLSSRNGDTGFRVPVQLTAGYQLRPRLALELGAAYSGSTQSFTYDAQYFVNAGGPGPTYYTYAYSNTTTLRTTSVSALARYTLTRKPEHRFQVDALGGLTLIHRSYYSRGTGGDDSSGTFQTAPYSYRGALDDLLLTAGLGLRYRLTPHVGLKFDFATNHDLMHWGTYYQFTGSAALGVQYRFGK</sequence>
<feature type="signal peptide" evidence="2">
    <location>
        <begin position="1"/>
        <end position="21"/>
    </location>
</feature>
<evidence type="ECO:0000313" key="5">
    <source>
        <dbReference type="Proteomes" id="UP000606003"/>
    </source>
</evidence>
<comment type="caution">
    <text evidence="4">The sequence shown here is derived from an EMBL/GenBank/DDBJ whole genome shotgun (WGS) entry which is preliminary data.</text>
</comment>
<accession>A0ABR8JNS8</accession>
<dbReference type="InterPro" id="IPR027385">
    <property type="entry name" value="Beta-barrel_OMP"/>
</dbReference>
<name>A0ABR8JNS8_9BACT</name>
<protein>
    <submittedName>
        <fullName evidence="4">Outer membrane beta-barrel protein</fullName>
    </submittedName>
</protein>
<dbReference type="Pfam" id="PF13505">
    <property type="entry name" value="OMP_b-brl"/>
    <property type="match status" value="1"/>
</dbReference>
<evidence type="ECO:0000256" key="2">
    <source>
        <dbReference type="SAM" id="SignalP"/>
    </source>
</evidence>
<dbReference type="Proteomes" id="UP000606003">
    <property type="component" value="Unassembled WGS sequence"/>
</dbReference>
<dbReference type="RefSeq" id="WP_190921857.1">
    <property type="nucleotide sequence ID" value="NZ_JACXAC010000001.1"/>
</dbReference>
<proteinExistence type="predicted"/>
<reference evidence="4 5" key="1">
    <citation type="submission" date="2020-09" db="EMBL/GenBank/DDBJ databases">
        <authorList>
            <person name="Kim M.K."/>
        </authorList>
    </citation>
    <scope>NUCLEOTIDE SEQUENCE [LARGE SCALE GENOMIC DNA]</scope>
    <source>
        <strain evidence="4 5">BT189</strain>
    </source>
</reference>
<keyword evidence="1 2" id="KW-0732">Signal</keyword>
<dbReference type="SUPFAM" id="SSF56925">
    <property type="entry name" value="OMPA-like"/>
    <property type="match status" value="1"/>
</dbReference>
<feature type="domain" description="Outer membrane protein beta-barrel" evidence="3">
    <location>
        <begin position="12"/>
        <end position="229"/>
    </location>
</feature>
<organism evidence="4 5">
    <name type="scientific">Hymenobacter armeniacus</name>
    <dbReference type="NCBI Taxonomy" id="2771358"/>
    <lineage>
        <taxon>Bacteria</taxon>
        <taxon>Pseudomonadati</taxon>
        <taxon>Bacteroidota</taxon>
        <taxon>Cytophagia</taxon>
        <taxon>Cytophagales</taxon>
        <taxon>Hymenobacteraceae</taxon>
        <taxon>Hymenobacter</taxon>
    </lineage>
</organism>
<dbReference type="EMBL" id="JACXAC010000001">
    <property type="protein sequence ID" value="MBD2720568.1"/>
    <property type="molecule type" value="Genomic_DNA"/>
</dbReference>
<gene>
    <name evidence="4" type="ORF">IC234_00395</name>
</gene>
<dbReference type="InterPro" id="IPR011250">
    <property type="entry name" value="OMP/PagP_B-barrel"/>
</dbReference>
<evidence type="ECO:0000259" key="3">
    <source>
        <dbReference type="Pfam" id="PF13505"/>
    </source>
</evidence>